<dbReference type="Proteomes" id="UP000838878">
    <property type="component" value="Chromosome 4"/>
</dbReference>
<dbReference type="AlphaFoldDB" id="A0A8J9VCX6"/>
<name>A0A8J9VCX6_9NEOP</name>
<dbReference type="OrthoDB" id="5986643at2759"/>
<evidence type="ECO:0000313" key="1">
    <source>
        <dbReference type="EMBL" id="CAH0724100.1"/>
    </source>
</evidence>
<feature type="non-terminal residue" evidence="1">
    <location>
        <position position="160"/>
    </location>
</feature>
<keyword evidence="2" id="KW-1185">Reference proteome</keyword>
<evidence type="ECO:0000313" key="2">
    <source>
        <dbReference type="Proteomes" id="UP000838878"/>
    </source>
</evidence>
<accession>A0A8J9VCX6</accession>
<sequence length="160" mass="19160">MHLIQDDWRLVVYYDINPYWEGTKAANKYIQYLQTICATIKDHSPCDGVMYQLNHQYSDLQQYNSKWLGQQFDVNTRQRRRRRGLINGIGNIANSLFGILDSNFANKYEQDIGLIRENEKHLIKLWKNQTSIIEAEFNLIKRAEFIMNKYHKTINKRLWS</sequence>
<proteinExistence type="predicted"/>
<organism evidence="1 2">
    <name type="scientific">Brenthis ino</name>
    <name type="common">lesser marbled fritillary</name>
    <dbReference type="NCBI Taxonomy" id="405034"/>
    <lineage>
        <taxon>Eukaryota</taxon>
        <taxon>Metazoa</taxon>
        <taxon>Ecdysozoa</taxon>
        <taxon>Arthropoda</taxon>
        <taxon>Hexapoda</taxon>
        <taxon>Insecta</taxon>
        <taxon>Pterygota</taxon>
        <taxon>Neoptera</taxon>
        <taxon>Endopterygota</taxon>
        <taxon>Lepidoptera</taxon>
        <taxon>Glossata</taxon>
        <taxon>Ditrysia</taxon>
        <taxon>Papilionoidea</taxon>
        <taxon>Nymphalidae</taxon>
        <taxon>Heliconiinae</taxon>
        <taxon>Argynnini</taxon>
        <taxon>Brenthis</taxon>
    </lineage>
</organism>
<gene>
    <name evidence="1" type="ORF">BINO364_LOCUS9854</name>
</gene>
<protein>
    <submittedName>
        <fullName evidence="1">Uncharacterized protein</fullName>
    </submittedName>
</protein>
<reference evidence="1" key="1">
    <citation type="submission" date="2021-12" db="EMBL/GenBank/DDBJ databases">
        <authorList>
            <person name="Martin H S."/>
        </authorList>
    </citation>
    <scope>NUCLEOTIDE SEQUENCE</scope>
</reference>
<dbReference type="EMBL" id="OV170224">
    <property type="protein sequence ID" value="CAH0724100.1"/>
    <property type="molecule type" value="Genomic_DNA"/>
</dbReference>